<organism evidence="3">
    <name type="scientific">Cladocopium goreaui</name>
    <dbReference type="NCBI Taxonomy" id="2562237"/>
    <lineage>
        <taxon>Eukaryota</taxon>
        <taxon>Sar</taxon>
        <taxon>Alveolata</taxon>
        <taxon>Dinophyceae</taxon>
        <taxon>Suessiales</taxon>
        <taxon>Symbiodiniaceae</taxon>
        <taxon>Cladocopium</taxon>
    </lineage>
</organism>
<dbReference type="Proteomes" id="UP001152797">
    <property type="component" value="Unassembled WGS sequence"/>
</dbReference>
<sequence length="486" mass="54727">MSSTKQCTQVASVEASPVAPAVPADPKAKAKENIERSVHSASMVNQDGHIEVRHLREMLTALNVPADHCEILVTASGAAVKEDHVHFSDFLSWLFPDGEVPQKQRHVRGTGSMLEGLYAGQLSLEDAWCQASFMMQLDDLLKVHPYLEPGSTTAAHPLQYWVTRCRAAFTRKKFGEAQESLRRLLAGECFEEFQCAYLGWGLEEASLIDLDKDGRITLPDFQGFVGRMGGVQQLFEHRRLRISSSRKDVCDHAGLAVGSRVRAHFYCHGHKSRSWREAQVLAVGVEKRQGPMGPVTYGVLLEFGFGYSEKHKRWRARQVVPPTWVLSSVEDASVQLAMREIGLLDDDQAFWALLLPESEMRAVERLTDCQRKALAGVRAHSTDSHEQALTQVKTRFKSMGFEGRELETTLGWIQDMAPVVIHVNLDRMGHFMETDEFYRNQFETKTSNGALDPVAWQNYCMRPLMTSDLKQVEEFAYVGICVNDIK</sequence>
<dbReference type="AlphaFoldDB" id="A0A9P1M3G1"/>
<dbReference type="EMBL" id="CAMXCT020006734">
    <property type="protein sequence ID" value="CAL1172567.1"/>
    <property type="molecule type" value="Genomic_DNA"/>
</dbReference>
<dbReference type="OrthoDB" id="5982664at2759"/>
<reference evidence="3" key="1">
    <citation type="submission" date="2022-10" db="EMBL/GenBank/DDBJ databases">
        <authorList>
            <person name="Chen Y."/>
            <person name="Dougan E. K."/>
            <person name="Chan C."/>
            <person name="Rhodes N."/>
            <person name="Thang M."/>
        </authorList>
    </citation>
    <scope>NUCLEOTIDE SEQUENCE</scope>
</reference>
<dbReference type="PROSITE" id="PS50222">
    <property type="entry name" value="EF_HAND_2"/>
    <property type="match status" value="1"/>
</dbReference>
<feature type="compositionally biased region" description="Low complexity" evidence="1">
    <location>
        <begin position="10"/>
        <end position="25"/>
    </location>
</feature>
<dbReference type="GO" id="GO:0005509">
    <property type="term" value="F:calcium ion binding"/>
    <property type="evidence" value="ECO:0007669"/>
    <property type="project" value="InterPro"/>
</dbReference>
<evidence type="ECO:0000313" key="3">
    <source>
        <dbReference type="EMBL" id="CAI4019192.1"/>
    </source>
</evidence>
<dbReference type="EMBL" id="CAMXCT010006734">
    <property type="protein sequence ID" value="CAI4019192.1"/>
    <property type="molecule type" value="Genomic_DNA"/>
</dbReference>
<evidence type="ECO:0000259" key="2">
    <source>
        <dbReference type="PROSITE" id="PS50222"/>
    </source>
</evidence>
<protein>
    <recommendedName>
        <fullName evidence="2">EF-hand domain-containing protein</fullName>
    </recommendedName>
</protein>
<dbReference type="PROSITE" id="PS00018">
    <property type="entry name" value="EF_HAND_1"/>
    <property type="match status" value="1"/>
</dbReference>
<dbReference type="InterPro" id="IPR018247">
    <property type="entry name" value="EF_Hand_1_Ca_BS"/>
</dbReference>
<dbReference type="InterPro" id="IPR002048">
    <property type="entry name" value="EF_hand_dom"/>
</dbReference>
<gene>
    <name evidence="3" type="ORF">C1SCF055_LOCUS43706</name>
</gene>
<proteinExistence type="predicted"/>
<reference evidence="4" key="2">
    <citation type="submission" date="2024-04" db="EMBL/GenBank/DDBJ databases">
        <authorList>
            <person name="Chen Y."/>
            <person name="Shah S."/>
            <person name="Dougan E. K."/>
            <person name="Thang M."/>
            <person name="Chan C."/>
        </authorList>
    </citation>
    <scope>NUCLEOTIDE SEQUENCE [LARGE SCALE GENOMIC DNA]</scope>
</reference>
<comment type="caution">
    <text evidence="3">The sequence shown here is derived from an EMBL/GenBank/DDBJ whole genome shotgun (WGS) entry which is preliminary data.</text>
</comment>
<evidence type="ECO:0000313" key="5">
    <source>
        <dbReference type="Proteomes" id="UP001152797"/>
    </source>
</evidence>
<name>A0A9P1M3G1_9DINO</name>
<evidence type="ECO:0000313" key="4">
    <source>
        <dbReference type="EMBL" id="CAL1172567.1"/>
    </source>
</evidence>
<keyword evidence="5" id="KW-1185">Reference proteome</keyword>
<evidence type="ECO:0000256" key="1">
    <source>
        <dbReference type="SAM" id="MobiDB-lite"/>
    </source>
</evidence>
<accession>A0A9P1M3G1</accession>
<feature type="region of interest" description="Disordered" evidence="1">
    <location>
        <begin position="1"/>
        <end position="31"/>
    </location>
</feature>
<feature type="domain" description="EF-hand" evidence="2">
    <location>
        <begin position="207"/>
        <end position="231"/>
    </location>
</feature>
<dbReference type="EMBL" id="CAMXCT030006734">
    <property type="protein sequence ID" value="CAL4806504.1"/>
    <property type="molecule type" value="Genomic_DNA"/>
</dbReference>